<name>A0A0P0YYB3_9HYPH</name>
<proteinExistence type="predicted"/>
<dbReference type="EMBL" id="LC066372">
    <property type="protein sequence ID" value="BAT26480.1"/>
    <property type="molecule type" value="Genomic_DNA"/>
</dbReference>
<organism evidence="2">
    <name type="scientific">Aurantimonas coralicida</name>
    <dbReference type="NCBI Taxonomy" id="182270"/>
    <lineage>
        <taxon>Bacteria</taxon>
        <taxon>Pseudomonadati</taxon>
        <taxon>Pseudomonadota</taxon>
        <taxon>Alphaproteobacteria</taxon>
        <taxon>Hyphomicrobiales</taxon>
        <taxon>Aurantimonadaceae</taxon>
        <taxon>Aurantimonas</taxon>
    </lineage>
</organism>
<keyword evidence="1" id="KW-0732">Signal</keyword>
<protein>
    <submittedName>
        <fullName evidence="2">Putative non-ribosomal peptide synthetase</fullName>
    </submittedName>
</protein>
<accession>A0A0P0YYB3</accession>
<evidence type="ECO:0000256" key="1">
    <source>
        <dbReference type="SAM" id="SignalP"/>
    </source>
</evidence>
<feature type="signal peptide" evidence="1">
    <location>
        <begin position="1"/>
        <end position="27"/>
    </location>
</feature>
<dbReference type="AlphaFoldDB" id="A0A0P0YYB3"/>
<reference evidence="2" key="1">
    <citation type="journal article" date="2015" name="Proc. Natl. Acad. Sci. U.S.A.">
        <title>Bacterial clade with the ribosomal RNA operon on a small plasmid rather than the chromosome.</title>
        <authorList>
            <person name="Anda M."/>
            <person name="Ohtsubo Y."/>
            <person name="Okubo T."/>
            <person name="Sugawara M."/>
            <person name="Nagata Y."/>
            <person name="Tsuda M."/>
            <person name="Minamisawa K."/>
            <person name="Mitsui H."/>
        </authorList>
    </citation>
    <scope>NUCLEOTIDE SEQUENCE</scope>
    <source>
        <strain evidence="2">DSM 14790</strain>
    </source>
</reference>
<feature type="chain" id="PRO_5006057879" evidence="1">
    <location>
        <begin position="28"/>
        <end position="191"/>
    </location>
</feature>
<evidence type="ECO:0000313" key="2">
    <source>
        <dbReference type="EMBL" id="BAT26480.1"/>
    </source>
</evidence>
<sequence length="191" mass="19342">MTGSVSSSLSLMGGVLAALTVPVAALAGESVYTDLDLDVCETVAIAAEDGGSGEWICPGIEGRAVFVSEGDLRVSIGFGAVPEFQSFAPFNSLGSTIEWRVDERGAPYAAIVRYHLDGAEVGETSDVLLVSRVGNGETPGCAVAVLDAGNEQANGMARGAADLSTIFQCGRDRPVLIGTAGGPASSFGGLQ</sequence>